<proteinExistence type="inferred from homology"/>
<gene>
    <name evidence="16" type="ORF">CLAU1311_LOCUS7508</name>
</gene>
<protein>
    <recommendedName>
        <fullName evidence="14">Ubiquinol oxidase</fullName>
        <ecNumber evidence="14">1.10.3.11</ecNumber>
    </recommendedName>
</protein>
<evidence type="ECO:0000256" key="3">
    <source>
        <dbReference type="ARBA" id="ARBA00008388"/>
    </source>
</evidence>
<evidence type="ECO:0000256" key="14">
    <source>
        <dbReference type="RuleBase" id="RU003779"/>
    </source>
</evidence>
<evidence type="ECO:0000256" key="11">
    <source>
        <dbReference type="ARBA" id="ARBA00023002"/>
    </source>
</evidence>
<accession>A0A7S2Z714</accession>
<dbReference type="Gene3D" id="1.20.1260.140">
    <property type="entry name" value="Alternative oxidase"/>
    <property type="match status" value="1"/>
</dbReference>
<feature type="region of interest" description="Disordered" evidence="15">
    <location>
        <begin position="333"/>
        <end position="386"/>
    </location>
</feature>
<keyword evidence="5" id="KW-0813">Transport</keyword>
<keyword evidence="11 14" id="KW-0560">Oxidoreductase</keyword>
<evidence type="ECO:0000256" key="1">
    <source>
        <dbReference type="ARBA" id="ARBA00001192"/>
    </source>
</evidence>
<dbReference type="EC" id="1.10.3.11" evidence="14"/>
<dbReference type="InterPro" id="IPR002680">
    <property type="entry name" value="AOX"/>
</dbReference>
<dbReference type="PANTHER" id="PTHR31803:SF3">
    <property type="entry name" value="ALTERNATIVE OXIDASE"/>
    <property type="match status" value="1"/>
</dbReference>
<dbReference type="GO" id="GO:0098803">
    <property type="term" value="C:respiratory chain complex"/>
    <property type="evidence" value="ECO:0007669"/>
    <property type="project" value="UniProtKB-UniRule"/>
</dbReference>
<evidence type="ECO:0000256" key="6">
    <source>
        <dbReference type="ARBA" id="ARBA00022660"/>
    </source>
</evidence>
<dbReference type="GO" id="GO:0106292">
    <property type="term" value="F:superoxide-generating NADPH oxidase activity"/>
    <property type="evidence" value="ECO:0007669"/>
    <property type="project" value="UniProtKB-ARBA"/>
</dbReference>
<dbReference type="AlphaFoldDB" id="A0A7S2Z714"/>
<evidence type="ECO:0000256" key="8">
    <source>
        <dbReference type="ARBA" id="ARBA00022723"/>
    </source>
</evidence>
<comment type="similarity">
    <text evidence="3 14">Belongs to the alternative oxidase family.</text>
</comment>
<evidence type="ECO:0000313" key="16">
    <source>
        <dbReference type="EMBL" id="CAE0025502.1"/>
    </source>
</evidence>
<sequence length="386" mass="43202">MMMHLATAARLATGCASTALKAPSGAAPKSLLLANALARTPKLPASSALSLHHSQGFSTRAERKKAALERRYHWIEPEAERLIARAYARHRTLQQRDQPSPNGWTSFPPSISLKDLESDAIEQEYHYEPKTRGDKIAKTLVYYGEQLMHLFFRDKYDHHAVTLETIAAVPGVVGAAHRHLRSLRCMKRDHGWINPLQEEAENERMHLLIWMQHTKPTRLERAFVICAQGLYVAAYSVLMYLSPRTAHRTVGYLEEAAHRAYTDYLRAVDEGKIPNVPAGEVAKTYYRLDDSATLRDVILHVRADECMHRDFNHHLGDLYDNNEADEFPTKMDETMGLEEGQAAESSEEKSGRKAGKGRKRQSAATAEAAAATAGYSTQAAASNKNE</sequence>
<keyword evidence="9 14" id="KW-0249">Electron transport</keyword>
<keyword evidence="6 14" id="KW-0679">Respiratory chain</keyword>
<name>A0A7S2Z714_9CHLO</name>
<dbReference type="EMBL" id="HBHU01011496">
    <property type="protein sequence ID" value="CAE0025502.1"/>
    <property type="molecule type" value="Transcribed_RNA"/>
</dbReference>
<dbReference type="GO" id="GO:0005739">
    <property type="term" value="C:mitochondrion"/>
    <property type="evidence" value="ECO:0007669"/>
    <property type="project" value="TreeGrafter"/>
</dbReference>
<keyword evidence="13 14" id="KW-0472">Membrane</keyword>
<evidence type="ECO:0000256" key="5">
    <source>
        <dbReference type="ARBA" id="ARBA00022448"/>
    </source>
</evidence>
<comment type="subunit">
    <text evidence="4">Homodimer; disulfide-linked.</text>
</comment>
<evidence type="ECO:0000256" key="10">
    <source>
        <dbReference type="ARBA" id="ARBA00022989"/>
    </source>
</evidence>
<dbReference type="Pfam" id="PF01786">
    <property type="entry name" value="AOX"/>
    <property type="match status" value="1"/>
</dbReference>
<dbReference type="GO" id="GO:0010230">
    <property type="term" value="P:alternative respiration"/>
    <property type="evidence" value="ECO:0007669"/>
    <property type="project" value="TreeGrafter"/>
</dbReference>
<evidence type="ECO:0000256" key="9">
    <source>
        <dbReference type="ARBA" id="ARBA00022982"/>
    </source>
</evidence>
<organism evidence="16">
    <name type="scientific">Chloropicon laureae</name>
    <dbReference type="NCBI Taxonomy" id="464258"/>
    <lineage>
        <taxon>Eukaryota</taxon>
        <taxon>Viridiplantae</taxon>
        <taxon>Chlorophyta</taxon>
        <taxon>Chloropicophyceae</taxon>
        <taxon>Chloropicales</taxon>
        <taxon>Chloropicaceae</taxon>
        <taxon>Chloropicon</taxon>
    </lineage>
</organism>
<keyword evidence="10" id="KW-1133">Transmembrane helix</keyword>
<evidence type="ECO:0000256" key="2">
    <source>
        <dbReference type="ARBA" id="ARBA00004370"/>
    </source>
</evidence>
<evidence type="ECO:0000256" key="12">
    <source>
        <dbReference type="ARBA" id="ARBA00023004"/>
    </source>
</evidence>
<dbReference type="InterPro" id="IPR038659">
    <property type="entry name" value="AOX_sf"/>
</dbReference>
<dbReference type="PANTHER" id="PTHR31803">
    <property type="entry name" value="ALTERNATIVE OXIDASE"/>
    <property type="match status" value="1"/>
</dbReference>
<feature type="compositionally biased region" description="Basic residues" evidence="15">
    <location>
        <begin position="352"/>
        <end position="361"/>
    </location>
</feature>
<feature type="compositionally biased region" description="Low complexity" evidence="15">
    <location>
        <begin position="362"/>
        <end position="386"/>
    </location>
</feature>
<evidence type="ECO:0000256" key="15">
    <source>
        <dbReference type="SAM" id="MobiDB-lite"/>
    </source>
</evidence>
<comment type="cofactor">
    <cofactor evidence="14">
        <name>Fe cation</name>
        <dbReference type="ChEBI" id="CHEBI:24875"/>
    </cofactor>
    <text evidence="14">Binds 2 iron ions per subunit.</text>
</comment>
<comment type="subcellular location">
    <subcellularLocation>
        <location evidence="2">Membrane</location>
    </subcellularLocation>
</comment>
<evidence type="ECO:0000256" key="4">
    <source>
        <dbReference type="ARBA" id="ARBA00011748"/>
    </source>
</evidence>
<evidence type="ECO:0000256" key="13">
    <source>
        <dbReference type="ARBA" id="ARBA00023136"/>
    </source>
</evidence>
<comment type="catalytic activity">
    <reaction evidence="1 14">
        <text>2 a ubiquinol + O2 = 2 a ubiquinone + 2 H2O</text>
        <dbReference type="Rhea" id="RHEA:30255"/>
        <dbReference type="Rhea" id="RHEA-COMP:9565"/>
        <dbReference type="Rhea" id="RHEA-COMP:9566"/>
        <dbReference type="ChEBI" id="CHEBI:15377"/>
        <dbReference type="ChEBI" id="CHEBI:15379"/>
        <dbReference type="ChEBI" id="CHEBI:16389"/>
        <dbReference type="ChEBI" id="CHEBI:17976"/>
        <dbReference type="EC" id="1.10.3.11"/>
    </reaction>
</comment>
<dbReference type="GO" id="GO:0009916">
    <property type="term" value="F:alternative oxidase activity"/>
    <property type="evidence" value="ECO:0007669"/>
    <property type="project" value="UniProtKB-UniRule"/>
</dbReference>
<keyword evidence="7 14" id="KW-0812">Transmembrane</keyword>
<keyword evidence="12 14" id="KW-0408">Iron</keyword>
<dbReference type="GO" id="GO:0102721">
    <property type="term" value="F:ubiquinol:oxygen oxidoreductase activity"/>
    <property type="evidence" value="ECO:0007669"/>
    <property type="project" value="UniProtKB-EC"/>
</dbReference>
<dbReference type="GO" id="GO:0016020">
    <property type="term" value="C:membrane"/>
    <property type="evidence" value="ECO:0007669"/>
    <property type="project" value="UniProtKB-SubCell"/>
</dbReference>
<keyword evidence="8 14" id="KW-0479">Metal-binding</keyword>
<reference evidence="16" key="1">
    <citation type="submission" date="2021-01" db="EMBL/GenBank/DDBJ databases">
        <authorList>
            <person name="Corre E."/>
            <person name="Pelletier E."/>
            <person name="Niang G."/>
            <person name="Scheremetjew M."/>
            <person name="Finn R."/>
            <person name="Kale V."/>
            <person name="Holt S."/>
            <person name="Cochrane G."/>
            <person name="Meng A."/>
            <person name="Brown T."/>
            <person name="Cohen L."/>
        </authorList>
    </citation>
    <scope>NUCLEOTIDE SEQUENCE</scope>
    <source>
        <strain evidence="16">RCC856</strain>
    </source>
</reference>
<dbReference type="GO" id="GO:0046872">
    <property type="term" value="F:metal ion binding"/>
    <property type="evidence" value="ECO:0007669"/>
    <property type="project" value="UniProtKB-UniRule"/>
</dbReference>
<evidence type="ECO:0000256" key="7">
    <source>
        <dbReference type="ARBA" id="ARBA00022692"/>
    </source>
</evidence>